<feature type="transmembrane region" description="Helical" evidence="1">
    <location>
        <begin position="135"/>
        <end position="154"/>
    </location>
</feature>
<name>A0ABT3NQU1_9PROT</name>
<dbReference type="RefSeq" id="WP_301588146.1">
    <property type="nucleotide sequence ID" value="NZ_JAPFQI010000001.1"/>
</dbReference>
<organism evidence="2 3">
    <name type="scientific">Sabulicella glaciei</name>
    <dbReference type="NCBI Taxonomy" id="2984948"/>
    <lineage>
        <taxon>Bacteria</taxon>
        <taxon>Pseudomonadati</taxon>
        <taxon>Pseudomonadota</taxon>
        <taxon>Alphaproteobacteria</taxon>
        <taxon>Acetobacterales</taxon>
        <taxon>Acetobacteraceae</taxon>
        <taxon>Sabulicella</taxon>
    </lineage>
</organism>
<feature type="transmembrane region" description="Helical" evidence="1">
    <location>
        <begin position="222"/>
        <end position="242"/>
    </location>
</feature>
<keyword evidence="1" id="KW-0472">Membrane</keyword>
<dbReference type="Proteomes" id="UP001526430">
    <property type="component" value="Unassembled WGS sequence"/>
</dbReference>
<keyword evidence="1" id="KW-0812">Transmembrane</keyword>
<feature type="transmembrane region" description="Helical" evidence="1">
    <location>
        <begin position="189"/>
        <end position="210"/>
    </location>
</feature>
<keyword evidence="3" id="KW-1185">Reference proteome</keyword>
<dbReference type="Pfam" id="PF10129">
    <property type="entry name" value="OpgC_C"/>
    <property type="match status" value="1"/>
</dbReference>
<dbReference type="PANTHER" id="PTHR38592:SF3">
    <property type="entry name" value="BLL4819 PROTEIN"/>
    <property type="match status" value="1"/>
</dbReference>
<comment type="caution">
    <text evidence="2">The sequence shown here is derived from an EMBL/GenBank/DDBJ whole genome shotgun (WGS) entry which is preliminary data.</text>
</comment>
<evidence type="ECO:0000256" key="1">
    <source>
        <dbReference type="SAM" id="Phobius"/>
    </source>
</evidence>
<keyword evidence="1" id="KW-1133">Transmembrane helix</keyword>
<feature type="transmembrane region" description="Helical" evidence="1">
    <location>
        <begin position="310"/>
        <end position="328"/>
    </location>
</feature>
<dbReference type="EMBL" id="JAPFQI010000001">
    <property type="protein sequence ID" value="MCW8084522.1"/>
    <property type="molecule type" value="Genomic_DNA"/>
</dbReference>
<reference evidence="2 3" key="1">
    <citation type="submission" date="2022-10" db="EMBL/GenBank/DDBJ databases">
        <title>Roseococcus glaciei nov., sp. nov., isolated from glacier.</title>
        <authorList>
            <person name="Liu Q."/>
            <person name="Xin Y.-H."/>
        </authorList>
    </citation>
    <scope>NUCLEOTIDE SEQUENCE [LARGE SCALE GENOMIC DNA]</scope>
    <source>
        <strain evidence="2 3">MDT2-1-1</strain>
    </source>
</reference>
<feature type="transmembrane region" description="Helical" evidence="1">
    <location>
        <begin position="81"/>
        <end position="102"/>
    </location>
</feature>
<proteinExistence type="predicted"/>
<accession>A0ABT3NQU1</accession>
<evidence type="ECO:0000313" key="2">
    <source>
        <dbReference type="EMBL" id="MCW8084522.1"/>
    </source>
</evidence>
<sequence>MKRDLRADLFRGLALWMIVVNHTPGNALSQFTLKNFSFADATEAFVLLAGYAGAFAYAGAADRQGWAMASARALRRVGKLYMAHIFLLVVFTAQVGFSAAALDRGTYLDELALDPFAEAPYRTLLEALLLRFQPAFLDILPLYIVLLLLLLPMLALRRHPLLLLGLSFAIWAAARGFDVNFPRWREGGWFFNPLGWQLLFVLGFFLGQAARGGPTLPWPPRSRLLTAAALAYLTGCAVALVIEARMPAVMAVLPAGFAQFLASVDKTSLHPMRLLAILALCWLVVMGVPRDAAWIRGRVARPFVLMGQHSLPVFCFGILLSFLARVVLEAEDGLLMQWLVNLLCLAALIALAVLSDWQREGQRLPTPAPAQ</sequence>
<protein>
    <submittedName>
        <fullName evidence="2">OpgC domain-containing protein</fullName>
    </submittedName>
</protein>
<feature type="transmembrane region" description="Helical" evidence="1">
    <location>
        <begin position="45"/>
        <end position="61"/>
    </location>
</feature>
<dbReference type="PIRSF" id="PIRSF028704">
    <property type="entry name" value="UPC028704"/>
    <property type="match status" value="1"/>
</dbReference>
<feature type="transmembrane region" description="Helical" evidence="1">
    <location>
        <begin position="334"/>
        <end position="354"/>
    </location>
</feature>
<dbReference type="InterPro" id="IPR014550">
    <property type="entry name" value="UCP028704_OpgC"/>
</dbReference>
<feature type="transmembrane region" description="Helical" evidence="1">
    <location>
        <begin position="161"/>
        <end position="177"/>
    </location>
</feature>
<feature type="transmembrane region" description="Helical" evidence="1">
    <location>
        <begin position="272"/>
        <end position="289"/>
    </location>
</feature>
<dbReference type="PANTHER" id="PTHR38592">
    <property type="entry name" value="BLL4819 PROTEIN"/>
    <property type="match status" value="1"/>
</dbReference>
<gene>
    <name evidence="2" type="ORF">OF850_02685</name>
</gene>
<evidence type="ECO:0000313" key="3">
    <source>
        <dbReference type="Proteomes" id="UP001526430"/>
    </source>
</evidence>